<reference evidence="3" key="2">
    <citation type="journal article" date="2008" name="Nucleic Acids Res.">
        <title>The rice annotation project database (RAP-DB): 2008 update.</title>
        <authorList>
            <consortium name="The rice annotation project (RAP)"/>
        </authorList>
    </citation>
    <scope>GENOME REANNOTATION</scope>
    <source>
        <strain evidence="3">cv. Nipponbare</strain>
    </source>
</reference>
<dbReference type="AlphaFoldDB" id="Q654L7"/>
<evidence type="ECO:0000256" key="1">
    <source>
        <dbReference type="SAM" id="MobiDB-lite"/>
    </source>
</evidence>
<reference evidence="3" key="1">
    <citation type="journal article" date="2005" name="Nature">
        <title>The map-based sequence of the rice genome.</title>
        <authorList>
            <consortium name="International rice genome sequencing project (IRGSP)"/>
            <person name="Matsumoto T."/>
            <person name="Wu J."/>
            <person name="Kanamori H."/>
            <person name="Katayose Y."/>
            <person name="Fujisawa M."/>
            <person name="Namiki N."/>
            <person name="Mizuno H."/>
            <person name="Yamamoto K."/>
            <person name="Antonio B.A."/>
            <person name="Baba T."/>
            <person name="Sakata K."/>
            <person name="Nagamura Y."/>
            <person name="Aoki H."/>
            <person name="Arikawa K."/>
            <person name="Arita K."/>
            <person name="Bito T."/>
            <person name="Chiden Y."/>
            <person name="Fujitsuka N."/>
            <person name="Fukunaka R."/>
            <person name="Hamada M."/>
            <person name="Harada C."/>
            <person name="Hayashi A."/>
            <person name="Hijishita S."/>
            <person name="Honda M."/>
            <person name="Hosokawa S."/>
            <person name="Ichikawa Y."/>
            <person name="Idonuma A."/>
            <person name="Iijima M."/>
            <person name="Ikeda M."/>
            <person name="Ikeno M."/>
            <person name="Ito K."/>
            <person name="Ito S."/>
            <person name="Ito T."/>
            <person name="Ito Y."/>
            <person name="Ito Y."/>
            <person name="Iwabuchi A."/>
            <person name="Kamiya K."/>
            <person name="Karasawa W."/>
            <person name="Kurita K."/>
            <person name="Katagiri S."/>
            <person name="Kikuta A."/>
            <person name="Kobayashi H."/>
            <person name="Kobayashi N."/>
            <person name="Machita K."/>
            <person name="Maehara T."/>
            <person name="Masukawa M."/>
            <person name="Mizubayashi T."/>
            <person name="Mukai Y."/>
            <person name="Nagasaki H."/>
            <person name="Nagata Y."/>
            <person name="Naito S."/>
            <person name="Nakashima M."/>
            <person name="Nakama Y."/>
            <person name="Nakamichi Y."/>
            <person name="Nakamura M."/>
            <person name="Meguro A."/>
            <person name="Negishi M."/>
            <person name="Ohta I."/>
            <person name="Ohta T."/>
            <person name="Okamoto M."/>
            <person name="Ono N."/>
            <person name="Saji S."/>
            <person name="Sakaguchi M."/>
            <person name="Sakai K."/>
            <person name="Shibata M."/>
            <person name="Shimokawa T."/>
            <person name="Song J."/>
            <person name="Takazaki Y."/>
            <person name="Terasawa K."/>
            <person name="Tsugane M."/>
            <person name="Tsuji K."/>
            <person name="Ueda S."/>
            <person name="Waki K."/>
            <person name="Yamagata H."/>
            <person name="Yamamoto M."/>
            <person name="Yamamoto S."/>
            <person name="Yamane H."/>
            <person name="Yoshiki S."/>
            <person name="Yoshihara R."/>
            <person name="Yukawa K."/>
            <person name="Zhong H."/>
            <person name="Yano M."/>
            <person name="Yuan Q."/>
            <person name="Ouyang S."/>
            <person name="Liu J."/>
            <person name="Jones K.M."/>
            <person name="Gansberger K."/>
            <person name="Moffat K."/>
            <person name="Hill J."/>
            <person name="Bera J."/>
            <person name="Fadrosh D."/>
            <person name="Jin S."/>
            <person name="Johri S."/>
            <person name="Kim M."/>
            <person name="Overton L."/>
            <person name="Reardon M."/>
            <person name="Tsitrin T."/>
            <person name="Vuong H."/>
            <person name="Weaver B."/>
            <person name="Ciecko A."/>
            <person name="Tallon L."/>
            <person name="Jackson J."/>
            <person name="Pai G."/>
            <person name="Aken S.V."/>
            <person name="Utterback T."/>
            <person name="Reidmuller S."/>
            <person name="Feldblyum T."/>
            <person name="Hsiao J."/>
            <person name="Zismann V."/>
            <person name="Iobst S."/>
            <person name="de Vazeille A.R."/>
            <person name="Buell C.R."/>
            <person name="Ying K."/>
            <person name="Li Y."/>
            <person name="Lu T."/>
            <person name="Huang Y."/>
            <person name="Zhao Q."/>
            <person name="Feng Q."/>
            <person name="Zhang L."/>
            <person name="Zhu J."/>
            <person name="Weng Q."/>
            <person name="Mu J."/>
            <person name="Lu Y."/>
            <person name="Fan D."/>
            <person name="Liu Y."/>
            <person name="Guan J."/>
            <person name="Zhang Y."/>
            <person name="Yu S."/>
            <person name="Liu X."/>
            <person name="Zhang Y."/>
            <person name="Hong G."/>
            <person name="Han B."/>
            <person name="Choisne N."/>
            <person name="Demange N."/>
            <person name="Orjeda G."/>
            <person name="Samain S."/>
            <person name="Cattolico L."/>
            <person name="Pelletier E."/>
            <person name="Couloux A."/>
            <person name="Segurens B."/>
            <person name="Wincker P."/>
            <person name="D'Hont A."/>
            <person name="Scarpelli C."/>
            <person name="Weissenbach J."/>
            <person name="Salanoubat M."/>
            <person name="Quetier F."/>
            <person name="Yu Y."/>
            <person name="Kim H.R."/>
            <person name="Rambo T."/>
            <person name="Currie J."/>
            <person name="Collura K."/>
            <person name="Luo M."/>
            <person name="Yang T."/>
            <person name="Ammiraju J.S.S."/>
            <person name="Engler F."/>
            <person name="Soderlund C."/>
            <person name="Wing R.A."/>
            <person name="Palmer L.E."/>
            <person name="de la Bastide M."/>
            <person name="Spiegel L."/>
            <person name="Nascimento L."/>
            <person name="Zutavern T."/>
            <person name="O'Shaughnessy A."/>
            <person name="Dike S."/>
            <person name="Dedhia N."/>
            <person name="Preston R."/>
            <person name="Balija V."/>
            <person name="McCombie W.R."/>
            <person name="Chow T."/>
            <person name="Chen H."/>
            <person name="Chung M."/>
            <person name="Chen C."/>
            <person name="Shaw J."/>
            <person name="Wu H."/>
            <person name="Hsiao K."/>
            <person name="Chao Y."/>
            <person name="Chu M."/>
            <person name="Cheng C."/>
            <person name="Hour A."/>
            <person name="Lee P."/>
            <person name="Lin S."/>
            <person name="Lin Y."/>
            <person name="Liou J."/>
            <person name="Liu S."/>
            <person name="Hsing Y."/>
            <person name="Raghuvanshi S."/>
            <person name="Mohanty A."/>
            <person name="Bharti A.K."/>
            <person name="Gaur A."/>
            <person name="Gupta V."/>
            <person name="Kumar D."/>
            <person name="Ravi V."/>
            <person name="Vij S."/>
            <person name="Kapur A."/>
            <person name="Khurana P."/>
            <person name="Khurana P."/>
            <person name="Khurana J.P."/>
            <person name="Tyagi A.K."/>
            <person name="Gaikwad K."/>
            <person name="Singh A."/>
            <person name="Dalal V."/>
            <person name="Srivastava S."/>
            <person name="Dixit A."/>
            <person name="Pal A.K."/>
            <person name="Ghazi I.A."/>
            <person name="Yadav M."/>
            <person name="Pandit A."/>
            <person name="Bhargava A."/>
            <person name="Sureshbabu K."/>
            <person name="Batra K."/>
            <person name="Sharma T.R."/>
            <person name="Mohapatra T."/>
            <person name="Singh N.K."/>
            <person name="Messing J."/>
            <person name="Nelson A.B."/>
            <person name="Fuks G."/>
            <person name="Kavchok S."/>
            <person name="Keizer G."/>
            <person name="Linton E."/>
            <person name="Llaca V."/>
            <person name="Song R."/>
            <person name="Tanyolac B."/>
            <person name="Young S."/>
            <person name="Ho-Il K."/>
            <person name="Hahn J.H."/>
            <person name="Sangsakoo G."/>
            <person name="Vanavichit A."/>
            <person name="de Mattos Luiz.A.T."/>
            <person name="Zimmer P.D."/>
            <person name="Malone G."/>
            <person name="Dellagostin O."/>
            <person name="de Oliveira A.C."/>
            <person name="Bevan M."/>
            <person name="Bancroft I."/>
            <person name="Minx P."/>
            <person name="Cordum H."/>
            <person name="Wilson R."/>
            <person name="Cheng Z."/>
            <person name="Jin W."/>
            <person name="Jiang J."/>
            <person name="Leong S.A."/>
            <person name="Iwama H."/>
            <person name="Gojobori T."/>
            <person name="Itoh T."/>
            <person name="Niimura Y."/>
            <person name="Fujii Y."/>
            <person name="Habara T."/>
            <person name="Sakai H."/>
            <person name="Sato Y."/>
            <person name="Wilson G."/>
            <person name="Kumar K."/>
            <person name="McCouch S."/>
            <person name="Juretic N."/>
            <person name="Hoen D."/>
            <person name="Wright S."/>
            <person name="Bruskiewich R."/>
            <person name="Bureau T."/>
            <person name="Miyao A."/>
            <person name="Hirochika H."/>
            <person name="Nishikawa T."/>
            <person name="Kadowaki K."/>
            <person name="Sugiura M."/>
            <person name="Burr B."/>
            <person name="Sasaki T."/>
        </authorList>
    </citation>
    <scope>NUCLEOTIDE SEQUENCE [LARGE SCALE GENOMIC DNA]</scope>
    <source>
        <strain evidence="3">cv. Nipponbare</strain>
    </source>
</reference>
<evidence type="ECO:0000313" key="2">
    <source>
        <dbReference type="EMBL" id="BAD45750.1"/>
    </source>
</evidence>
<gene>
    <name evidence="2" type="primary">P0012H03.13</name>
</gene>
<evidence type="ECO:0000313" key="3">
    <source>
        <dbReference type="Proteomes" id="UP000000763"/>
    </source>
</evidence>
<accession>Q654L7</accession>
<sequence>MAAAGPSPWRRSLFGVGEVAFAGVGTLVRGGDEVSQLGGGRSGIAIAGSGKPSDFRRWRRLLRREARGRWRQRAHGGAWAESARAWRRPALAAAAGSRGRQGRGRLGSPPRHFSLVARGRWRPALAAAAGSGGRQACWFSSHYCTSTLREEE</sequence>
<organism evidence="2 3">
    <name type="scientific">Oryza sativa subsp. japonica</name>
    <name type="common">Rice</name>
    <dbReference type="NCBI Taxonomy" id="39947"/>
    <lineage>
        <taxon>Eukaryota</taxon>
        <taxon>Viridiplantae</taxon>
        <taxon>Streptophyta</taxon>
        <taxon>Embryophyta</taxon>
        <taxon>Tracheophyta</taxon>
        <taxon>Spermatophyta</taxon>
        <taxon>Magnoliopsida</taxon>
        <taxon>Liliopsida</taxon>
        <taxon>Poales</taxon>
        <taxon>Poaceae</taxon>
        <taxon>BOP clade</taxon>
        <taxon>Oryzoideae</taxon>
        <taxon>Oryzeae</taxon>
        <taxon>Oryzinae</taxon>
        <taxon>Oryza</taxon>
        <taxon>Oryza sativa</taxon>
    </lineage>
</organism>
<feature type="region of interest" description="Disordered" evidence="1">
    <location>
        <begin position="91"/>
        <end position="110"/>
    </location>
</feature>
<protein>
    <submittedName>
        <fullName evidence="2">Uncharacterized protein</fullName>
    </submittedName>
</protein>
<dbReference type="Proteomes" id="UP000000763">
    <property type="component" value="Chromosome 6"/>
</dbReference>
<dbReference type="EMBL" id="AP004684">
    <property type="protein sequence ID" value="BAD45750.1"/>
    <property type="molecule type" value="Genomic_DNA"/>
</dbReference>
<proteinExistence type="predicted"/>
<name>Q654L7_ORYSJ</name>